<evidence type="ECO:0000313" key="1">
    <source>
        <dbReference type="EMBL" id="MBE7702308.1"/>
    </source>
</evidence>
<comment type="caution">
    <text evidence="1">The sequence shown here is derived from an EMBL/GenBank/DDBJ whole genome shotgun (WGS) entry which is preliminary data.</text>
</comment>
<gene>
    <name evidence="1" type="ORF">H9623_18615</name>
</gene>
<sequence length="120" mass="13331">MSMEFRGLLPWKRDVGIVDVHTERGVVDLFNDSTLVSVCIQPGARSLLLRFDTPMGGLVVTLGRIAGMRAEGAVEVLSTMDFWQFDYFEESAELPETIVVYFTEGELAVEAGLVATEWLD</sequence>
<evidence type="ECO:0000313" key="2">
    <source>
        <dbReference type="Proteomes" id="UP000822993"/>
    </source>
</evidence>
<keyword evidence="2" id="KW-1185">Reference proteome</keyword>
<protein>
    <submittedName>
        <fullName evidence="1">Uncharacterized protein</fullName>
    </submittedName>
</protein>
<dbReference type="AlphaFoldDB" id="A0A9D5Z004"/>
<reference evidence="1 2" key="1">
    <citation type="submission" date="2020-08" db="EMBL/GenBank/DDBJ databases">
        <title>A Genomic Blueprint of the Chicken Gut Microbiome.</title>
        <authorList>
            <person name="Gilroy R."/>
            <person name="Ravi A."/>
            <person name="Getino M."/>
            <person name="Pursley I."/>
            <person name="Horton D.L."/>
            <person name="Alikhan N.-F."/>
            <person name="Baker D."/>
            <person name="Gharbi K."/>
            <person name="Hall N."/>
            <person name="Watson M."/>
            <person name="Adriaenssens E.M."/>
            <person name="Foster-Nyarko E."/>
            <person name="Jarju S."/>
            <person name="Secka A."/>
            <person name="Antonio M."/>
            <person name="Oren A."/>
            <person name="Chaudhuri R."/>
            <person name="La Ragione R.M."/>
            <person name="Hildebrand F."/>
            <person name="Pallen M.J."/>
        </authorList>
    </citation>
    <scope>NUCLEOTIDE SEQUENCE [LARGE SCALE GENOMIC DNA]</scope>
    <source>
        <strain evidence="1 2">Sa1BUA8</strain>
    </source>
</reference>
<name>A0A9D5Z004_9CELL</name>
<accession>A0A9D5Z004</accession>
<organism evidence="1 2">
    <name type="scientific">Oerskovia douganii</name>
    <dbReference type="NCBI Taxonomy" id="2762210"/>
    <lineage>
        <taxon>Bacteria</taxon>
        <taxon>Bacillati</taxon>
        <taxon>Actinomycetota</taxon>
        <taxon>Actinomycetes</taxon>
        <taxon>Micrococcales</taxon>
        <taxon>Cellulomonadaceae</taxon>
        <taxon>Oerskovia</taxon>
    </lineage>
</organism>
<dbReference type="RefSeq" id="WP_193721500.1">
    <property type="nucleotide sequence ID" value="NZ_JACSPN010000041.1"/>
</dbReference>
<dbReference type="EMBL" id="JACSPN010000041">
    <property type="protein sequence ID" value="MBE7702308.1"/>
    <property type="molecule type" value="Genomic_DNA"/>
</dbReference>
<dbReference type="Proteomes" id="UP000822993">
    <property type="component" value="Unassembled WGS sequence"/>
</dbReference>
<proteinExistence type="predicted"/>